<dbReference type="Gene3D" id="3.80.10.10">
    <property type="entry name" value="Ribonuclease Inhibitor"/>
    <property type="match status" value="1"/>
</dbReference>
<reference evidence="2" key="1">
    <citation type="submission" date="2021-02" db="EMBL/GenBank/DDBJ databases">
        <authorList>
            <person name="Nowell W R."/>
        </authorList>
    </citation>
    <scope>NUCLEOTIDE SEQUENCE</scope>
</reference>
<dbReference type="InterPro" id="IPR032675">
    <property type="entry name" value="LRR_dom_sf"/>
</dbReference>
<dbReference type="Proteomes" id="UP000663860">
    <property type="component" value="Unassembled WGS sequence"/>
</dbReference>
<sequence length="352" mass="41868">MKTSIEHLPVELWISIFSYLEAHDLLQAFTNLNHYFNQLIASDYLLFHVRLGKTNHNPLEYAIHTYWSNSILNRIVSLQPIHQHKTSHIPEFLRWHCTKLNQLKFLKMKLRGREIPTICNILPQLHSLHHISIECVPNQMLLKTILCVDTIRICQLNFLPAVTSIIYESSQMSNIENLYIKYRDDSNNSILNFLLNHMPKLKKLEINSPESYFDSRDSPFAKPLFILLELRTIKIHWSLMYCDPKFFESLHQLMPNLQCFYLNIIYNYLTEDFFNNLVCHWWPTIEKIQQVDIFIKCRRPQITIDNNMQMNVDKFQSTLVAMNDKYNGIVKVIWMEKVFVGYRIIEISICKS</sequence>
<organism evidence="2 4">
    <name type="scientific">Adineta steineri</name>
    <dbReference type="NCBI Taxonomy" id="433720"/>
    <lineage>
        <taxon>Eukaryota</taxon>
        <taxon>Metazoa</taxon>
        <taxon>Spiralia</taxon>
        <taxon>Gnathifera</taxon>
        <taxon>Rotifera</taxon>
        <taxon>Eurotatoria</taxon>
        <taxon>Bdelloidea</taxon>
        <taxon>Adinetida</taxon>
        <taxon>Adinetidae</taxon>
        <taxon>Adineta</taxon>
    </lineage>
</organism>
<protein>
    <recommendedName>
        <fullName evidence="1">F-box domain-containing protein</fullName>
    </recommendedName>
</protein>
<dbReference type="Gene3D" id="1.20.1280.50">
    <property type="match status" value="1"/>
</dbReference>
<dbReference type="InterPro" id="IPR036047">
    <property type="entry name" value="F-box-like_dom_sf"/>
</dbReference>
<evidence type="ECO:0000313" key="4">
    <source>
        <dbReference type="Proteomes" id="UP000663860"/>
    </source>
</evidence>
<dbReference type="SUPFAM" id="SSF81383">
    <property type="entry name" value="F-box domain"/>
    <property type="match status" value="1"/>
</dbReference>
<dbReference type="InterPro" id="IPR001810">
    <property type="entry name" value="F-box_dom"/>
</dbReference>
<dbReference type="SUPFAM" id="SSF52047">
    <property type="entry name" value="RNI-like"/>
    <property type="match status" value="1"/>
</dbReference>
<proteinExistence type="predicted"/>
<dbReference type="PROSITE" id="PS50181">
    <property type="entry name" value="FBOX"/>
    <property type="match status" value="1"/>
</dbReference>
<evidence type="ECO:0000313" key="2">
    <source>
        <dbReference type="EMBL" id="CAF0818146.1"/>
    </source>
</evidence>
<evidence type="ECO:0000313" key="3">
    <source>
        <dbReference type="EMBL" id="CAF4230089.1"/>
    </source>
</evidence>
<comment type="caution">
    <text evidence="2">The sequence shown here is derived from an EMBL/GenBank/DDBJ whole genome shotgun (WGS) entry which is preliminary data.</text>
</comment>
<gene>
    <name evidence="2" type="ORF">IZO911_LOCUS7845</name>
    <name evidence="3" type="ORF">KXQ929_LOCUS41686</name>
</gene>
<dbReference type="EMBL" id="CAJNOE010000052">
    <property type="protein sequence ID" value="CAF0818146.1"/>
    <property type="molecule type" value="Genomic_DNA"/>
</dbReference>
<dbReference type="EMBL" id="CAJOBB010009554">
    <property type="protein sequence ID" value="CAF4230089.1"/>
    <property type="molecule type" value="Genomic_DNA"/>
</dbReference>
<dbReference type="AlphaFoldDB" id="A0A813TYE0"/>
<dbReference type="Proteomes" id="UP000663868">
    <property type="component" value="Unassembled WGS sequence"/>
</dbReference>
<name>A0A813TYE0_9BILA</name>
<feature type="domain" description="F-box" evidence="1">
    <location>
        <begin position="2"/>
        <end position="49"/>
    </location>
</feature>
<accession>A0A813TYE0</accession>
<evidence type="ECO:0000259" key="1">
    <source>
        <dbReference type="PROSITE" id="PS50181"/>
    </source>
</evidence>
<dbReference type="Pfam" id="PF12937">
    <property type="entry name" value="F-box-like"/>
    <property type="match status" value="1"/>
</dbReference>